<dbReference type="RefSeq" id="WP_073167900.1">
    <property type="nucleotide sequence ID" value="NZ_FQZE01000008.1"/>
</dbReference>
<dbReference type="InterPro" id="IPR029060">
    <property type="entry name" value="PIN-like_dom_sf"/>
</dbReference>
<organism evidence="2 3">
    <name type="scientific">Tangfeifania diversioriginum</name>
    <dbReference type="NCBI Taxonomy" id="1168035"/>
    <lineage>
        <taxon>Bacteria</taxon>
        <taxon>Pseudomonadati</taxon>
        <taxon>Bacteroidota</taxon>
        <taxon>Bacteroidia</taxon>
        <taxon>Marinilabiliales</taxon>
        <taxon>Prolixibacteraceae</taxon>
        <taxon>Tangfeifania</taxon>
    </lineage>
</organism>
<dbReference type="SMART" id="SM00670">
    <property type="entry name" value="PINc"/>
    <property type="match status" value="1"/>
</dbReference>
<dbReference type="SUPFAM" id="SSF88723">
    <property type="entry name" value="PIN domain-like"/>
    <property type="match status" value="1"/>
</dbReference>
<dbReference type="Gene3D" id="3.40.50.1010">
    <property type="entry name" value="5'-nuclease"/>
    <property type="match status" value="1"/>
</dbReference>
<evidence type="ECO:0000259" key="1">
    <source>
        <dbReference type="SMART" id="SM00670"/>
    </source>
</evidence>
<proteinExistence type="predicted"/>
<dbReference type="InterPro" id="IPR002716">
    <property type="entry name" value="PIN_dom"/>
</dbReference>
<evidence type="ECO:0000313" key="2">
    <source>
        <dbReference type="EMBL" id="SHI96290.1"/>
    </source>
</evidence>
<name>A0A1M6FEY0_9BACT</name>
<protein>
    <recommendedName>
        <fullName evidence="1">PIN domain-containing protein</fullName>
    </recommendedName>
</protein>
<dbReference type="OrthoDB" id="9811788at2"/>
<sequence length="129" mass="14960">MSIIVDTSVWIEYFKGNQKYFDSIQNLLEKNEILTIELIFAELLQGARTGKEVKMLKSYFELVPNAEIENLYILAGEFSQREKLISKGIGLIDSCIITATIFSNSKLWTLDKKIQQFLDNHYLFKNQNT</sequence>
<evidence type="ECO:0000313" key="3">
    <source>
        <dbReference type="Proteomes" id="UP000184050"/>
    </source>
</evidence>
<feature type="domain" description="PIN" evidence="1">
    <location>
        <begin position="1"/>
        <end position="116"/>
    </location>
</feature>
<dbReference type="EMBL" id="FQZE01000008">
    <property type="protein sequence ID" value="SHI96290.1"/>
    <property type="molecule type" value="Genomic_DNA"/>
</dbReference>
<dbReference type="AlphaFoldDB" id="A0A1M6FEY0"/>
<keyword evidence="3" id="KW-1185">Reference proteome</keyword>
<dbReference type="STRING" id="1168035.SAMN05444280_108146"/>
<accession>A0A1M6FEY0</accession>
<dbReference type="Pfam" id="PF01850">
    <property type="entry name" value="PIN"/>
    <property type="match status" value="1"/>
</dbReference>
<reference evidence="2 3" key="1">
    <citation type="submission" date="2016-11" db="EMBL/GenBank/DDBJ databases">
        <authorList>
            <person name="Jaros S."/>
            <person name="Januszkiewicz K."/>
            <person name="Wedrychowicz H."/>
        </authorList>
    </citation>
    <scope>NUCLEOTIDE SEQUENCE [LARGE SCALE GENOMIC DNA]</scope>
    <source>
        <strain evidence="2 3">DSM 27063</strain>
    </source>
</reference>
<dbReference type="Proteomes" id="UP000184050">
    <property type="component" value="Unassembled WGS sequence"/>
</dbReference>
<gene>
    <name evidence="2" type="ORF">SAMN05444280_108146</name>
</gene>